<feature type="signal peptide" evidence="1">
    <location>
        <begin position="1"/>
        <end position="20"/>
    </location>
</feature>
<dbReference type="Pfam" id="PF06199">
    <property type="entry name" value="Phage_tail_2"/>
    <property type="match status" value="1"/>
</dbReference>
<dbReference type="RefSeq" id="WP_142859220.1">
    <property type="nucleotide sequence ID" value="NZ_SGOE01000008.1"/>
</dbReference>
<feature type="chain" id="PRO_5022162455" description="Phage tail protein" evidence="1">
    <location>
        <begin position="21"/>
        <end position="153"/>
    </location>
</feature>
<comment type="caution">
    <text evidence="2">The sequence shown here is derived from an EMBL/GenBank/DDBJ whole genome shotgun (WGS) entry which is preliminary data.</text>
</comment>
<proteinExistence type="predicted"/>
<accession>A0A546XS15</accession>
<reference evidence="2 3" key="1">
    <citation type="journal article" date="2019" name="Appl. Microbiol. Biotechnol.">
        <title>Differential efficiency of wild type rhizogenic strains for rol gene transformation of plants.</title>
        <authorList>
            <person name="Desmet S."/>
            <person name="De Keyser E."/>
            <person name="Van Vaerenbergh J."/>
            <person name="Baeyen S."/>
            <person name="Van Huylenbroeck J."/>
            <person name="Geelen D."/>
            <person name="Dhooghe E."/>
        </authorList>
    </citation>
    <scope>NUCLEOTIDE SEQUENCE [LARGE SCALE GENOMIC DNA]</scope>
    <source>
        <strain evidence="2 3">MAFF210266</strain>
    </source>
</reference>
<keyword evidence="1" id="KW-0732">Signal</keyword>
<evidence type="ECO:0008006" key="4">
    <source>
        <dbReference type="Google" id="ProtNLM"/>
    </source>
</evidence>
<dbReference type="AlphaFoldDB" id="A0A546XS15"/>
<dbReference type="InterPro" id="IPR011855">
    <property type="entry name" value="Phgtail_TP901_1"/>
</dbReference>
<organism evidence="2 3">
    <name type="scientific">Agrobacterium tumefaciens</name>
    <dbReference type="NCBI Taxonomy" id="358"/>
    <lineage>
        <taxon>Bacteria</taxon>
        <taxon>Pseudomonadati</taxon>
        <taxon>Pseudomonadota</taxon>
        <taxon>Alphaproteobacteria</taxon>
        <taxon>Hyphomicrobiales</taxon>
        <taxon>Rhizobiaceae</taxon>
        <taxon>Rhizobium/Agrobacterium group</taxon>
        <taxon>Agrobacterium</taxon>
        <taxon>Agrobacterium tumefaciens complex</taxon>
    </lineage>
</organism>
<evidence type="ECO:0000256" key="1">
    <source>
        <dbReference type="SAM" id="SignalP"/>
    </source>
</evidence>
<evidence type="ECO:0000313" key="2">
    <source>
        <dbReference type="EMBL" id="TRB03532.1"/>
    </source>
</evidence>
<name>A0A546XS15_AGRTU</name>
<gene>
    <name evidence="2" type="ORF">EXN61_22000</name>
</gene>
<protein>
    <recommendedName>
        <fullName evidence="4">Phage tail protein</fullName>
    </recommendedName>
</protein>
<evidence type="ECO:0000313" key="3">
    <source>
        <dbReference type="Proteomes" id="UP000317023"/>
    </source>
</evidence>
<dbReference type="EMBL" id="SGOE01000008">
    <property type="protein sequence ID" value="TRB03532.1"/>
    <property type="molecule type" value="Genomic_DNA"/>
</dbReference>
<sequence>MAKPTTVRFGKMLIKLATTAAPTVFVAPCGFTSKSLALTKNLEEVNIPDCDNPDDPAWVGRDVSSLTASVSGEGVLAEESLDTWMNAFNSTNPAPIEIELVLAGTASFVWKGLMHVSSVTISGEQGGRVTISVEMQSDGELTGTLYPDRTTRT</sequence>
<dbReference type="Proteomes" id="UP000317023">
    <property type="component" value="Unassembled WGS sequence"/>
</dbReference>